<sequence length="69" mass="7418">MVVPPWLHALLVLLAAASVRVEEGRGNRWSHRRRRARCDAAAAAGVSRWRRKARCDAAAAAAAAATTGR</sequence>
<dbReference type="EMBL" id="BQKI01000010">
    <property type="protein sequence ID" value="GJN03505.1"/>
    <property type="molecule type" value="Genomic_DNA"/>
</dbReference>
<name>A0AAV5D0C7_ELECO</name>
<organism evidence="2 3">
    <name type="scientific">Eleusine coracana subsp. coracana</name>
    <dbReference type="NCBI Taxonomy" id="191504"/>
    <lineage>
        <taxon>Eukaryota</taxon>
        <taxon>Viridiplantae</taxon>
        <taxon>Streptophyta</taxon>
        <taxon>Embryophyta</taxon>
        <taxon>Tracheophyta</taxon>
        <taxon>Spermatophyta</taxon>
        <taxon>Magnoliopsida</taxon>
        <taxon>Liliopsida</taxon>
        <taxon>Poales</taxon>
        <taxon>Poaceae</taxon>
        <taxon>PACMAD clade</taxon>
        <taxon>Chloridoideae</taxon>
        <taxon>Cynodonteae</taxon>
        <taxon>Eleusininae</taxon>
        <taxon>Eleusine</taxon>
    </lineage>
</organism>
<feature type="signal peptide" evidence="1">
    <location>
        <begin position="1"/>
        <end position="21"/>
    </location>
</feature>
<dbReference type="Proteomes" id="UP001054889">
    <property type="component" value="Unassembled WGS sequence"/>
</dbReference>
<evidence type="ECO:0008006" key="4">
    <source>
        <dbReference type="Google" id="ProtNLM"/>
    </source>
</evidence>
<keyword evidence="3" id="KW-1185">Reference proteome</keyword>
<comment type="caution">
    <text evidence="2">The sequence shown here is derived from an EMBL/GenBank/DDBJ whole genome shotgun (WGS) entry which is preliminary data.</text>
</comment>
<reference evidence="2" key="2">
    <citation type="submission" date="2021-12" db="EMBL/GenBank/DDBJ databases">
        <title>Resequencing data analysis of finger millet.</title>
        <authorList>
            <person name="Hatakeyama M."/>
            <person name="Aluri S."/>
            <person name="Balachadran M.T."/>
            <person name="Sivarajan S.R."/>
            <person name="Poveda L."/>
            <person name="Shimizu-Inatsugi R."/>
            <person name="Schlapbach R."/>
            <person name="Sreeman S.M."/>
            <person name="Shimizu K.K."/>
        </authorList>
    </citation>
    <scope>NUCLEOTIDE SEQUENCE</scope>
</reference>
<evidence type="ECO:0000313" key="2">
    <source>
        <dbReference type="EMBL" id="GJN03505.1"/>
    </source>
</evidence>
<protein>
    <recommendedName>
        <fullName evidence="4">Secreted protein</fullName>
    </recommendedName>
</protein>
<proteinExistence type="predicted"/>
<feature type="chain" id="PRO_5043853867" description="Secreted protein" evidence="1">
    <location>
        <begin position="22"/>
        <end position="69"/>
    </location>
</feature>
<evidence type="ECO:0000256" key="1">
    <source>
        <dbReference type="SAM" id="SignalP"/>
    </source>
</evidence>
<accession>A0AAV5D0C7</accession>
<evidence type="ECO:0000313" key="3">
    <source>
        <dbReference type="Proteomes" id="UP001054889"/>
    </source>
</evidence>
<gene>
    <name evidence="2" type="primary">ga20960</name>
    <name evidence="2" type="ORF">PR202_ga20960</name>
</gene>
<reference evidence="2" key="1">
    <citation type="journal article" date="2018" name="DNA Res.">
        <title>Multiple hybrid de novo genome assembly of finger millet, an orphan allotetraploid crop.</title>
        <authorList>
            <person name="Hatakeyama M."/>
            <person name="Aluri S."/>
            <person name="Balachadran M.T."/>
            <person name="Sivarajan S.R."/>
            <person name="Patrignani A."/>
            <person name="Gruter S."/>
            <person name="Poveda L."/>
            <person name="Shimizu-Inatsugi R."/>
            <person name="Baeten J."/>
            <person name="Francoijs K.J."/>
            <person name="Nataraja K.N."/>
            <person name="Reddy Y.A.N."/>
            <person name="Phadnis S."/>
            <person name="Ravikumar R.L."/>
            <person name="Schlapbach R."/>
            <person name="Sreeman S.M."/>
            <person name="Shimizu K.K."/>
        </authorList>
    </citation>
    <scope>NUCLEOTIDE SEQUENCE</scope>
</reference>
<dbReference type="AlphaFoldDB" id="A0AAV5D0C7"/>
<keyword evidence="1" id="KW-0732">Signal</keyword>